<organism evidence="5 9">
    <name type="scientific">Feline herpesvirus 1</name>
    <name type="common">FeHV-1</name>
    <name type="synonym">Feline viral rhinotracheitis virus</name>
    <dbReference type="NCBI Taxonomy" id="10334"/>
    <lineage>
        <taxon>Viruses</taxon>
        <taxon>Duplodnaviria</taxon>
        <taxon>Heunggongvirae</taxon>
        <taxon>Peploviricota</taxon>
        <taxon>Herviviricetes</taxon>
        <taxon>Herpesvirales</taxon>
        <taxon>Orthoherpesviridae</taxon>
        <taxon>Alphaherpesvirinae</taxon>
        <taxon>Varicellovirus</taxon>
        <taxon>Varicellovirus felidalpha1</taxon>
    </lineage>
</organism>
<gene>
    <name evidence="5" type="primary">UL7</name>
</gene>
<dbReference type="InterPro" id="IPR002600">
    <property type="entry name" value="Herpes_UL7"/>
</dbReference>
<dbReference type="HAMAP" id="MF_04038">
    <property type="entry name" value="HSV_CEP1"/>
    <property type="match status" value="1"/>
</dbReference>
<sequence>MATDAYNELAVDAVYETCLINPTYIPDTVHDLTWHALPRLICEVREVSGRPPLFSTTSVERIRVVNGTYELMLTLEGRSQEISCTTYMEECKNQPEFKGFSLFVITPIEDRVKSLAVGEMILEHRTVLLHPDATSDFTLCILQMFLENCTAQEATSSMFVQVHTLLQRLEKTLSPLSRLRNLLFTGVTWTLNTLMYTMDHNPFDNNRILPHHIFAKLLLGGGKQPPSILTAIFTVGSSSGSKIIGSERRCPSGLVRTRPALLNVALQRYEIQAALYKWWLNPEKNIGPASMFIMYE</sequence>
<proteinExistence type="evidence at transcript level"/>
<evidence type="ECO:0000313" key="7">
    <source>
        <dbReference type="EMBL" id="AVR53489.1"/>
    </source>
</evidence>
<evidence type="ECO:0000256" key="3">
    <source>
        <dbReference type="ARBA" id="ARBA00022844"/>
    </source>
</evidence>
<dbReference type="Proteomes" id="UP000098246">
    <property type="component" value="Segment"/>
</dbReference>
<evidence type="ECO:0000313" key="6">
    <source>
        <dbReference type="EMBL" id="ANG65584.1"/>
    </source>
</evidence>
<dbReference type="EMBL" id="MH027378">
    <property type="protein sequence ID" value="AVR53489.1"/>
    <property type="molecule type" value="mRNA"/>
</dbReference>
<dbReference type="Pfam" id="PF01677">
    <property type="entry name" value="Herpes_UL7"/>
    <property type="match status" value="1"/>
</dbReference>
<keyword evidence="9" id="KW-1185">Reference proteome</keyword>
<evidence type="ECO:0000256" key="1">
    <source>
        <dbReference type="ARBA" id="ARBA00022580"/>
    </source>
</evidence>
<dbReference type="EMBL" id="FJ478159">
    <property type="protein sequence ID" value="ACT88351.1"/>
    <property type="molecule type" value="Genomic_DNA"/>
</dbReference>
<reference evidence="5 9" key="2">
    <citation type="journal article" date="2010" name="Virology">
        <title>Complete genomic sequence and an infectious BAC clone of feline herpesvirus-1 (FHV-1).</title>
        <authorList>
            <person name="Tai S.H."/>
            <person name="Niikura M."/>
            <person name="Cheng H.H."/>
            <person name="Kruger J.M."/>
            <person name="Wise A.G."/>
            <person name="Maes R.K."/>
        </authorList>
    </citation>
    <scope>NUCLEOTIDE SEQUENCE [LARGE SCALE GENOMIC DNA]</scope>
    <source>
        <strain evidence="5">C-27</strain>
    </source>
</reference>
<protein>
    <submittedName>
        <fullName evidence="5">Tegument protein UL7</fullName>
    </submittedName>
</protein>
<dbReference type="Proteomes" id="UP000149016">
    <property type="component" value="Segment"/>
</dbReference>
<accession>D1FXX5</accession>
<dbReference type="EMBL" id="KR296657">
    <property type="protein sequence ID" value="ANG65584.1"/>
    <property type="molecule type" value="Genomic_DNA"/>
</dbReference>
<keyword evidence="1" id="KW-0920">Virion tegument</keyword>
<evidence type="ECO:0000256" key="4">
    <source>
        <dbReference type="ARBA" id="ARBA00023200"/>
    </source>
</evidence>
<keyword evidence="3" id="KW-0946">Virion</keyword>
<evidence type="ECO:0000256" key="2">
    <source>
        <dbReference type="ARBA" id="ARBA00022812"/>
    </source>
</evidence>
<keyword evidence="2" id="KW-1040">Host Golgi apparatus</keyword>
<dbReference type="GO" id="GO:0044423">
    <property type="term" value="C:virion component"/>
    <property type="evidence" value="ECO:0007669"/>
    <property type="project" value="UniProtKB-KW"/>
</dbReference>
<dbReference type="GeneID" id="8658584"/>
<evidence type="ECO:0000313" key="9">
    <source>
        <dbReference type="Proteomes" id="UP000149016"/>
    </source>
</evidence>
<dbReference type="KEGG" id="vg:8658584"/>
<name>D1FXX5_FHV1</name>
<evidence type="ECO:0000313" key="8">
    <source>
        <dbReference type="Proteomes" id="UP000098246"/>
    </source>
</evidence>
<evidence type="ECO:0000313" key="5">
    <source>
        <dbReference type="EMBL" id="ACT88351.1"/>
    </source>
</evidence>
<organismHost>
    <name type="scientific">Felidae</name>
    <name type="common">cat family</name>
    <dbReference type="NCBI Taxonomy" id="9681"/>
</organismHost>
<reference evidence="7" key="4">
    <citation type="submission" date="2018-03" db="EMBL/GenBank/DDBJ databases">
        <title>Feline Herpesvirus 1 isolate HR-1.</title>
        <authorList>
            <person name="Tian J."/>
            <person name="Liu Y."/>
            <person name="Liu X."/>
            <person name="Sun X."/>
            <person name="Zhang J."/>
            <person name="Qu L."/>
        </authorList>
    </citation>
    <scope>NUCLEOTIDE SEQUENCE</scope>
    <source>
        <strain evidence="7">HR-1</strain>
    </source>
</reference>
<reference evidence="6 8" key="3">
    <citation type="submission" date="2015-04" db="EMBL/GenBank/DDBJ databases">
        <title>Diversity among historical and modern clinical isolates of feline herpesvirus 1.</title>
        <authorList>
            <person name="Vaz P.K."/>
            <person name="Job N."/>
            <person name="Horsington J."/>
            <person name="Hartley C.A."/>
            <person name="Ficorilli N."/>
            <person name="Browning G.F."/>
            <person name="Devlin J.M."/>
        </authorList>
    </citation>
    <scope>NUCLEOTIDE SEQUENCE [LARGE SCALE GENOMIC DNA]</scope>
    <source>
        <strain evidence="6">Feligen</strain>
    </source>
</reference>
<keyword evidence="4" id="KW-1035">Host cytoplasm</keyword>
<dbReference type="RefSeq" id="YP_003331574.1">
    <property type="nucleotide sequence ID" value="NC_013590.2"/>
</dbReference>
<reference evidence="5" key="1">
    <citation type="submission" date="2009-12" db="EMBL/GenBank/DDBJ databases">
        <authorList>
            <person name="Tai S.-H."/>
            <person name="Niikura M."/>
            <person name="Cheng H.H."/>
            <person name="Kruger J.M."/>
            <person name="Wise A.G."/>
            <person name="Maes R.K."/>
        </authorList>
    </citation>
    <scope>NUCLEOTIDE SEQUENCE</scope>
    <source>
        <strain evidence="5">C-27</strain>
    </source>
</reference>